<evidence type="ECO:0000313" key="2">
    <source>
        <dbReference type="Proteomes" id="UP001553715"/>
    </source>
</evidence>
<protein>
    <submittedName>
        <fullName evidence="1">Uncharacterized protein</fullName>
    </submittedName>
</protein>
<proteinExistence type="predicted"/>
<dbReference type="EMBL" id="JBFBMH010000027">
    <property type="protein sequence ID" value="MEW1976327.1"/>
    <property type="molecule type" value="Genomic_DNA"/>
</dbReference>
<organism evidence="1 2">
    <name type="scientific">Microbacterium profundi</name>
    <dbReference type="NCBI Taxonomy" id="450380"/>
    <lineage>
        <taxon>Bacteria</taxon>
        <taxon>Bacillati</taxon>
        <taxon>Actinomycetota</taxon>
        <taxon>Actinomycetes</taxon>
        <taxon>Micrococcales</taxon>
        <taxon>Microbacteriaceae</taxon>
        <taxon>Microbacterium</taxon>
    </lineage>
</organism>
<gene>
    <name evidence="1" type="ORF">AB0301_14805</name>
</gene>
<keyword evidence="2" id="KW-1185">Reference proteome</keyword>
<dbReference type="RefSeq" id="WP_366233319.1">
    <property type="nucleotide sequence ID" value="NZ_JBFBMH010000027.1"/>
</dbReference>
<evidence type="ECO:0000313" key="1">
    <source>
        <dbReference type="EMBL" id="MEW1976327.1"/>
    </source>
</evidence>
<accession>A0ABV3LLR5</accession>
<comment type="caution">
    <text evidence="1">The sequence shown here is derived from an EMBL/GenBank/DDBJ whole genome shotgun (WGS) entry which is preliminary data.</text>
</comment>
<name>A0ABV3LLR5_9MICO</name>
<reference evidence="1 2" key="1">
    <citation type="submission" date="2024-06" db="EMBL/GenBank/DDBJ databases">
        <title>The Natural Products Discovery Center: Release of the First 8490 Sequenced Strains for Exploring Actinobacteria Biosynthetic Diversity.</title>
        <authorList>
            <person name="Kalkreuter E."/>
            <person name="Kautsar S.A."/>
            <person name="Yang D."/>
            <person name="Bader C.D."/>
            <person name="Teijaro C.N."/>
            <person name="Fluegel L."/>
            <person name="Davis C.M."/>
            <person name="Simpson J.R."/>
            <person name="Lauterbach L."/>
            <person name="Steele A.D."/>
            <person name="Gui C."/>
            <person name="Meng S."/>
            <person name="Li G."/>
            <person name="Viehrig K."/>
            <person name="Ye F."/>
            <person name="Su P."/>
            <person name="Kiefer A.F."/>
            <person name="Nichols A."/>
            <person name="Cepeda A.J."/>
            <person name="Yan W."/>
            <person name="Fan B."/>
            <person name="Jiang Y."/>
            <person name="Adhikari A."/>
            <person name="Zheng C.-J."/>
            <person name="Schuster L."/>
            <person name="Cowan T.M."/>
            <person name="Smanski M.J."/>
            <person name="Chevrette M.G."/>
            <person name="De Carvalho L.P.S."/>
            <person name="Shen B."/>
        </authorList>
    </citation>
    <scope>NUCLEOTIDE SEQUENCE [LARGE SCALE GENOMIC DNA]</scope>
    <source>
        <strain evidence="1 2">NPDC077434</strain>
    </source>
</reference>
<sequence>MHDGTGPADATAGLPRTMGEYADRWLADLLDPLDPAGRRMIVQVLAMNWMGGPLPDRESVQRLIETHMGRISEQQYAAWMLSFATGHGEGLSDGIDHVLDRLAGGFEVGGSREKALWYLAGMDDTRRLLARVDAAVAAGVLTRTERALVLTHAFSYPPLPPLTPLPADVEPLPKSYPPSTPDYGAVALGPGTRVRGYATLAACREAAKVKAQMRSGELSRDEALRMLDALRTDFTLPE</sequence>
<dbReference type="Proteomes" id="UP001553715">
    <property type="component" value="Unassembled WGS sequence"/>
</dbReference>